<evidence type="ECO:0000313" key="6">
    <source>
        <dbReference type="Proteomes" id="UP001146430"/>
    </source>
</evidence>
<dbReference type="AlphaFoldDB" id="A0A9X3MB86"/>
<organism evidence="4 6">
    <name type="scientific">Corynebacterium curieae</name>
    <dbReference type="NCBI Taxonomy" id="2913500"/>
    <lineage>
        <taxon>Bacteria</taxon>
        <taxon>Bacillati</taxon>
        <taxon>Actinomycetota</taxon>
        <taxon>Actinomycetes</taxon>
        <taxon>Mycobacteriales</taxon>
        <taxon>Corynebacteriaceae</taxon>
        <taxon>Corynebacterium</taxon>
    </lineage>
</organism>
<dbReference type="GO" id="GO:0005829">
    <property type="term" value="C:cytosol"/>
    <property type="evidence" value="ECO:0007669"/>
    <property type="project" value="TreeGrafter"/>
</dbReference>
<dbReference type="RefSeq" id="WP_023022662.1">
    <property type="nucleotide sequence ID" value="NZ_JAKMUU010000001.1"/>
</dbReference>
<dbReference type="InterPro" id="IPR036117">
    <property type="entry name" value="DhaL_dom_sf"/>
</dbReference>
<dbReference type="PANTHER" id="PTHR28629:SF4">
    <property type="entry name" value="TRIOKINASE_FMN CYCLASE"/>
    <property type="match status" value="1"/>
</dbReference>
<sequence>MTNLSTVWAQDWMKNCAAAAHDHRDELIELDRVIGDSDHGENVDRGFRAVVDKVAAETTEDGSTVVDVLKLTAKTLMSTVGGASGPLLGTAFLRAAKAAGSGDLDASTAAAVIEAAAEGITSRGKATEGEKTMVDAWAPAARAAREAANAGRSPAEVLRAAAEAAAEGAEATISMVATKGRASYLGERSVGHKDPGAASTALFLAAAADAASSAVTEDSGNNKAEEA</sequence>
<evidence type="ECO:0000313" key="7">
    <source>
        <dbReference type="Proteomes" id="UP001185631"/>
    </source>
</evidence>
<reference evidence="5 7" key="2">
    <citation type="submission" date="2023-08" db="EMBL/GenBank/DDBJ databases">
        <title>Genomic characterization of the C. tuberculostearicum species complex, a ubiquitous member of the human skin microbiome.</title>
        <authorList>
            <person name="Ahmed N."/>
            <person name="Deming C."/>
            <person name="Conlan S."/>
            <person name="Segre J."/>
        </authorList>
    </citation>
    <scope>NUCLEOTIDE SEQUENCE [LARGE SCALE GENOMIC DNA]</scope>
    <source>
        <strain evidence="5 7">CTNIH19</strain>
    </source>
</reference>
<dbReference type="EMBL" id="JAKMUU010000001">
    <property type="protein sequence ID" value="MCZ9306103.1"/>
    <property type="molecule type" value="Genomic_DNA"/>
</dbReference>
<dbReference type="InterPro" id="IPR004007">
    <property type="entry name" value="DhaL_dom"/>
</dbReference>
<keyword evidence="2 4" id="KW-0418">Kinase</keyword>
<protein>
    <submittedName>
        <fullName evidence="5">Dihydroxyacetone kinase subunit DhaL</fullName>
    </submittedName>
    <submittedName>
        <fullName evidence="4">Dihydroxyacetone kinase subunit L</fullName>
    </submittedName>
</protein>
<keyword evidence="7" id="KW-1185">Reference proteome</keyword>
<dbReference type="FunFam" id="1.25.40.340:FF:000002">
    <property type="entry name" value="Dihydroxyacetone kinase, L subunit"/>
    <property type="match status" value="1"/>
</dbReference>
<dbReference type="InterPro" id="IPR012737">
    <property type="entry name" value="DhaK_L_YcgS"/>
</dbReference>
<dbReference type="InterPro" id="IPR050861">
    <property type="entry name" value="Dihydroxyacetone_Kinase"/>
</dbReference>
<reference evidence="4" key="1">
    <citation type="submission" date="2022-02" db="EMBL/GenBank/DDBJ databases">
        <title>Corynebacterium sp. from urogenital microbiome.</title>
        <authorList>
            <person name="Cappelli E.A."/>
            <person name="Ribeiro T.G."/>
            <person name="Peixe L."/>
        </authorList>
    </citation>
    <scope>NUCLEOTIDE SEQUENCE</scope>
    <source>
        <strain evidence="4">C8Ua_181</strain>
    </source>
</reference>
<dbReference type="SMART" id="SM01120">
    <property type="entry name" value="Dak2"/>
    <property type="match status" value="1"/>
</dbReference>
<dbReference type="Proteomes" id="UP001185631">
    <property type="component" value="Unassembled WGS sequence"/>
</dbReference>
<dbReference type="PANTHER" id="PTHR28629">
    <property type="entry name" value="TRIOKINASE/FMN CYCLASE"/>
    <property type="match status" value="1"/>
</dbReference>
<evidence type="ECO:0000256" key="1">
    <source>
        <dbReference type="ARBA" id="ARBA00022679"/>
    </source>
</evidence>
<name>A0A9X3MB86_9CORY</name>
<evidence type="ECO:0000313" key="5">
    <source>
        <dbReference type="EMBL" id="MDV2422867.1"/>
    </source>
</evidence>
<feature type="domain" description="DhaL" evidence="3">
    <location>
        <begin position="7"/>
        <end position="209"/>
    </location>
</feature>
<dbReference type="NCBIfam" id="TIGR02365">
    <property type="entry name" value="dha_L_ycgS"/>
    <property type="match status" value="1"/>
</dbReference>
<keyword evidence="1" id="KW-0808">Transferase</keyword>
<dbReference type="Gene3D" id="1.25.40.340">
    <property type="match status" value="1"/>
</dbReference>
<dbReference type="EMBL" id="JAVBID010000001">
    <property type="protein sequence ID" value="MDV2422867.1"/>
    <property type="molecule type" value="Genomic_DNA"/>
</dbReference>
<comment type="caution">
    <text evidence="4">The sequence shown here is derived from an EMBL/GenBank/DDBJ whole genome shotgun (WGS) entry which is preliminary data.</text>
</comment>
<proteinExistence type="predicted"/>
<dbReference type="GO" id="GO:0004371">
    <property type="term" value="F:glycerone kinase activity"/>
    <property type="evidence" value="ECO:0007669"/>
    <property type="project" value="InterPro"/>
</dbReference>
<gene>
    <name evidence="4" type="primary">dhaL</name>
    <name evidence="4" type="ORF">L8V01_01210</name>
    <name evidence="5" type="ORF">RAE13_00365</name>
</gene>
<dbReference type="Pfam" id="PF02734">
    <property type="entry name" value="Dak2"/>
    <property type="match status" value="1"/>
</dbReference>
<dbReference type="PROSITE" id="PS51480">
    <property type="entry name" value="DHAL"/>
    <property type="match status" value="1"/>
</dbReference>
<evidence type="ECO:0000256" key="2">
    <source>
        <dbReference type="ARBA" id="ARBA00022777"/>
    </source>
</evidence>
<dbReference type="Proteomes" id="UP001146430">
    <property type="component" value="Unassembled WGS sequence"/>
</dbReference>
<accession>A0A9X3MB86</accession>
<dbReference type="GO" id="GO:0019563">
    <property type="term" value="P:glycerol catabolic process"/>
    <property type="evidence" value="ECO:0007669"/>
    <property type="project" value="TreeGrafter"/>
</dbReference>
<evidence type="ECO:0000313" key="4">
    <source>
        <dbReference type="EMBL" id="MCZ9306103.1"/>
    </source>
</evidence>
<dbReference type="SUPFAM" id="SSF101473">
    <property type="entry name" value="DhaL-like"/>
    <property type="match status" value="1"/>
</dbReference>
<evidence type="ECO:0000259" key="3">
    <source>
        <dbReference type="PROSITE" id="PS51480"/>
    </source>
</evidence>